<feature type="binding site" evidence="38">
    <location>
        <position position="216"/>
    </location>
    <ligand>
        <name>substrate</name>
    </ligand>
</feature>
<dbReference type="InterPro" id="IPR012163">
    <property type="entry name" value="Sialyl_trans"/>
</dbReference>
<evidence type="ECO:0000256" key="39">
    <source>
        <dbReference type="PIRSR" id="PIRSR005557-2"/>
    </source>
</evidence>
<feature type="binding site" evidence="38">
    <location>
        <position position="285"/>
    </location>
    <ligand>
        <name>substrate</name>
    </ligand>
</feature>
<evidence type="ECO:0000256" key="12">
    <source>
        <dbReference type="ARBA" id="ARBA00023034"/>
    </source>
</evidence>
<evidence type="ECO:0000256" key="4">
    <source>
        <dbReference type="ARBA" id="ARBA00004934"/>
    </source>
</evidence>
<evidence type="ECO:0000256" key="29">
    <source>
        <dbReference type="ARBA" id="ARBA00043773"/>
    </source>
</evidence>
<evidence type="ECO:0000256" key="15">
    <source>
        <dbReference type="ARBA" id="ARBA00023157"/>
    </source>
</evidence>
<evidence type="ECO:0000256" key="11">
    <source>
        <dbReference type="ARBA" id="ARBA00022989"/>
    </source>
</evidence>
<evidence type="ECO:0000256" key="31">
    <source>
        <dbReference type="ARBA" id="ARBA00047509"/>
    </source>
</evidence>
<comment type="pathway">
    <text evidence="3">Protein modification; protein glycosylation.</text>
</comment>
<dbReference type="InterPro" id="IPR001675">
    <property type="entry name" value="Glyco_trans_29"/>
</dbReference>
<keyword evidence="13" id="KW-0443">Lipid metabolism</keyword>
<keyword evidence="7" id="KW-0328">Glycosyltransferase</keyword>
<dbReference type="EC" id="2.4.3.4" evidence="19"/>
<dbReference type="Proteomes" id="UP000606274">
    <property type="component" value="Unassembled WGS sequence"/>
</dbReference>
<dbReference type="InterPro" id="IPR051757">
    <property type="entry name" value="Beta-gal_alpha2-3_sialyltrans"/>
</dbReference>
<evidence type="ECO:0000313" key="40">
    <source>
        <dbReference type="EMBL" id="KAF7702489.1"/>
    </source>
</evidence>
<dbReference type="Pfam" id="PF00777">
    <property type="entry name" value="Glyco_transf_29"/>
    <property type="match status" value="1"/>
</dbReference>
<evidence type="ECO:0000256" key="19">
    <source>
        <dbReference type="ARBA" id="ARBA00039107"/>
    </source>
</evidence>
<keyword evidence="14" id="KW-0472">Membrane</keyword>
<evidence type="ECO:0000256" key="23">
    <source>
        <dbReference type="ARBA" id="ARBA00042022"/>
    </source>
</evidence>
<dbReference type="InterPro" id="IPR038578">
    <property type="entry name" value="GT29-like_sf"/>
</dbReference>
<evidence type="ECO:0000256" key="33">
    <source>
        <dbReference type="ARBA" id="ARBA00062545"/>
    </source>
</evidence>
<evidence type="ECO:0000256" key="7">
    <source>
        <dbReference type="ARBA" id="ARBA00022676"/>
    </source>
</evidence>
<evidence type="ECO:0000256" key="14">
    <source>
        <dbReference type="ARBA" id="ARBA00023136"/>
    </source>
</evidence>
<evidence type="ECO:0000256" key="18">
    <source>
        <dbReference type="ARBA" id="ARBA00039106"/>
    </source>
</evidence>
<keyword evidence="16" id="KW-0325">Glycoprotein</keyword>
<keyword evidence="12" id="KW-0333">Golgi apparatus</keyword>
<keyword evidence="8" id="KW-0808">Transferase</keyword>
<keyword evidence="10" id="KW-0735">Signal-anchor</keyword>
<gene>
    <name evidence="40" type="ORF">HF521_001772</name>
</gene>
<dbReference type="GO" id="GO:0097503">
    <property type="term" value="P:sialylation"/>
    <property type="evidence" value="ECO:0007669"/>
    <property type="project" value="TreeGrafter"/>
</dbReference>
<comment type="catalytic activity">
    <reaction evidence="32">
        <text>a globoside GalGb4Cer + CMP-N-acetyl-beta-neuraminate = a globoside MSGG + CMP + H(+)</text>
        <dbReference type="Rhea" id="RHEA:65372"/>
        <dbReference type="ChEBI" id="CHEBI:15378"/>
        <dbReference type="ChEBI" id="CHEBI:57812"/>
        <dbReference type="ChEBI" id="CHEBI:60377"/>
        <dbReference type="ChEBI" id="CHEBI:140623"/>
        <dbReference type="ChEBI" id="CHEBI:140691"/>
    </reaction>
    <physiologicalReaction direction="left-to-right" evidence="32">
        <dbReference type="Rhea" id="RHEA:65373"/>
    </physiologicalReaction>
</comment>
<evidence type="ECO:0000256" key="25">
    <source>
        <dbReference type="ARBA" id="ARBA00042682"/>
    </source>
</evidence>
<evidence type="ECO:0000256" key="38">
    <source>
        <dbReference type="PIRSR" id="PIRSR005557-1"/>
    </source>
</evidence>
<evidence type="ECO:0000256" key="27">
    <source>
        <dbReference type="ARBA" id="ARBA00042991"/>
    </source>
</evidence>
<evidence type="ECO:0000313" key="41">
    <source>
        <dbReference type="Proteomes" id="UP000606274"/>
    </source>
</evidence>
<comment type="subunit">
    <text evidence="33">Homodimer; disulfide-linked. Homodimer formation occurs in the endoplasmic reticulum.</text>
</comment>
<dbReference type="GO" id="GO:0032580">
    <property type="term" value="C:Golgi cisterna membrane"/>
    <property type="evidence" value="ECO:0007669"/>
    <property type="project" value="UniProtKB-SubCell"/>
</dbReference>
<evidence type="ECO:0000256" key="21">
    <source>
        <dbReference type="ARBA" id="ARBA00041507"/>
    </source>
</evidence>
<evidence type="ECO:0000256" key="5">
    <source>
        <dbReference type="ARBA" id="ARBA00006003"/>
    </source>
</evidence>
<dbReference type="EMBL" id="JABFDY010000010">
    <property type="protein sequence ID" value="KAF7702489.1"/>
    <property type="molecule type" value="Genomic_DNA"/>
</dbReference>
<proteinExistence type="inferred from homology"/>
<comment type="pathway">
    <text evidence="4">Glycolipid biosynthesis.</text>
</comment>
<evidence type="ECO:0000256" key="30">
    <source>
        <dbReference type="ARBA" id="ARBA00043816"/>
    </source>
</evidence>
<reference evidence="40" key="1">
    <citation type="submission" date="2020-08" db="EMBL/GenBank/DDBJ databases">
        <title>Chromosome-level assembly of Southern catfish (Silurus meridionalis) provides insights into visual adaptation to the nocturnal and benthic lifestyles.</title>
        <authorList>
            <person name="Zhang Y."/>
            <person name="Wang D."/>
            <person name="Peng Z."/>
        </authorList>
    </citation>
    <scope>NUCLEOTIDE SEQUENCE</scope>
    <source>
        <strain evidence="40">SWU-2019-XX</strain>
        <tissue evidence="40">Muscle</tissue>
    </source>
</reference>
<dbReference type="FunFam" id="3.90.1480.20:FF:000002">
    <property type="entry name" value="CMP-N-acetylneuraminate-beta-galactosamide- alpha-2,3-sialyltransferase 2"/>
    <property type="match status" value="1"/>
</dbReference>
<evidence type="ECO:0000256" key="36">
    <source>
        <dbReference type="ARBA" id="ARBA00081332"/>
    </source>
</evidence>
<keyword evidence="41" id="KW-1185">Reference proteome</keyword>
<comment type="catalytic activity">
    <reaction evidence="17">
        <text>a beta-D-galactosyl-(1-&gt;3)-N-acetyl-alpha-D-galactosaminyl derivative + CMP-N-acetyl-beta-neuraminate = an N-acetyl-alpha-neuraminyl-(2-&gt;3)-beta-D-galactosyl-(1-&gt;3)-N-acetyl-alpha-D-galactosaminyl derivative + CMP + H(+)</text>
        <dbReference type="Rhea" id="RHEA:21616"/>
        <dbReference type="ChEBI" id="CHEBI:15378"/>
        <dbReference type="ChEBI" id="CHEBI:57812"/>
        <dbReference type="ChEBI" id="CHEBI:60377"/>
        <dbReference type="ChEBI" id="CHEBI:133470"/>
        <dbReference type="ChEBI" id="CHEBI:139596"/>
        <dbReference type="EC" id="2.4.3.4"/>
    </reaction>
    <physiologicalReaction direction="left-to-right" evidence="17">
        <dbReference type="Rhea" id="RHEA:21617"/>
    </physiologicalReaction>
</comment>
<dbReference type="GO" id="GO:0003836">
    <property type="term" value="F:beta-galactoside (CMP) alpha-2,3-sialyltransferase activity"/>
    <property type="evidence" value="ECO:0007669"/>
    <property type="project" value="UniProtKB-EC"/>
</dbReference>
<evidence type="ECO:0000256" key="6">
    <source>
        <dbReference type="ARBA" id="ARBA00022525"/>
    </source>
</evidence>
<keyword evidence="6" id="KW-0964">Secreted</keyword>
<name>A0A8T0B7E2_SILME</name>
<comment type="similarity">
    <text evidence="5">Belongs to the glycosyltransferase 29 family.</text>
</comment>
<feature type="binding site" evidence="38">
    <location>
        <position position="132"/>
    </location>
    <ligand>
        <name>substrate</name>
    </ligand>
</feature>
<comment type="caution">
    <text evidence="40">The sequence shown here is derived from an EMBL/GenBank/DDBJ whole genome shotgun (WGS) entry which is preliminary data.</text>
</comment>
<dbReference type="PANTHER" id="PTHR46032:SF6">
    <property type="entry name" value="CMP-N-ACETYLNEURAMINATE-BETA-GALACTOSAMIDE-ALPHA-2,3-SIALYLTRANSFERASE 1"/>
    <property type="match status" value="1"/>
</dbReference>
<evidence type="ECO:0000256" key="1">
    <source>
        <dbReference type="ARBA" id="ARBA00004447"/>
    </source>
</evidence>
<feature type="binding site" evidence="38">
    <location>
        <position position="276"/>
    </location>
    <ligand>
        <name>substrate</name>
    </ligand>
</feature>
<evidence type="ECO:0000256" key="3">
    <source>
        <dbReference type="ARBA" id="ARBA00004922"/>
    </source>
</evidence>
<sequence>MFYLTHRRLHALMLIFSLVSLATFLFRDTSFFFGPFQNVGSRSCGCRSCVWDTEKEDPWFSERFNQSVLPLLSRSNRELSEETYRWWLSLQGEENPSNLNVVTDRLFQFVPGEQRYVDAGPSRCRSCSVVGNSGNLLLSHYGKLIDSSDFVFRINEAPTLGFERDVGHRTTHHVMYPESAINLHNSSTSLLFVPFKTLDLEWIISALTSGNITFTYMPVIPKINVKRDHVLVYNPSFMKYVYEVWLEDHGQYPSTGFLTIIFALHVCDEVNVFGFGADPEGNWHHYWEENSMSGAFKETGVHNADYEYNMTRLLAQKGKIRLFKGF</sequence>
<evidence type="ECO:0000256" key="26">
    <source>
        <dbReference type="ARBA" id="ARBA00042990"/>
    </source>
</evidence>
<dbReference type="PIRSF" id="PIRSF005557">
    <property type="entry name" value="Sialyl_trans"/>
    <property type="match status" value="1"/>
</dbReference>
<dbReference type="CDD" id="cd23966">
    <property type="entry name" value="GT29_ST3GAL1_2"/>
    <property type="match status" value="1"/>
</dbReference>
<dbReference type="OrthoDB" id="10264956at2759"/>
<dbReference type="PANTHER" id="PTHR46032">
    <property type="entry name" value="ALPHA-2,3-SIALYLTRANSFERASE ST3GAL I ISOFORM X1"/>
    <property type="match status" value="1"/>
</dbReference>
<comment type="catalytic activity">
    <reaction evidence="28">
        <text>a ganglioside GA1 (d18:1(4E)) + CMP-N-acetyl-beta-neuraminate = a ganglioside GM1b (d18:1(4E)) + CMP + H(+)</text>
        <dbReference type="Rhea" id="RHEA:47560"/>
        <dbReference type="ChEBI" id="CHEBI:15378"/>
        <dbReference type="ChEBI" id="CHEBI:27938"/>
        <dbReference type="ChEBI" id="CHEBI:57812"/>
        <dbReference type="ChEBI" id="CHEBI:60377"/>
        <dbReference type="ChEBI" id="CHEBI:78568"/>
    </reaction>
    <physiologicalReaction direction="left-to-right" evidence="28">
        <dbReference type="Rhea" id="RHEA:47561"/>
    </physiologicalReaction>
</comment>
<feature type="binding site" evidence="38">
    <location>
        <position position="256"/>
    </location>
    <ligand>
        <name>substrate</name>
    </ligand>
</feature>
<dbReference type="GO" id="GO:0005576">
    <property type="term" value="C:extracellular region"/>
    <property type="evidence" value="ECO:0007669"/>
    <property type="project" value="UniProtKB-SubCell"/>
</dbReference>
<protein>
    <recommendedName>
        <fullName evidence="20">CMP-N-acetylneuraminate-beta-galactosamide-alpha-2,3-sialyltransferase 1</fullName>
        <ecNumber evidence="18">2.4.3.2</ecNumber>
        <ecNumber evidence="19">2.4.3.4</ecNumber>
    </recommendedName>
    <alternativeName>
        <fullName evidence="34">CMP-N-acetylneuraminate-beta-galactosamide-alpha-2,3-sialyltransferase 2</fullName>
    </alternativeName>
    <alternativeName>
        <fullName evidence="27">Gal-NAc6S</fullName>
    </alternativeName>
    <alternativeName>
        <fullName evidence="24">Gal-beta-1,3-GalNAc-alpha-2,3-sialyltransferase</fullName>
    </alternativeName>
    <alternativeName>
        <fullName evidence="26">Monosialoganglioside sialyltransferase</fullName>
    </alternativeName>
    <alternativeName>
        <fullName evidence="22">ST3Gal I</fullName>
    </alternativeName>
    <alternativeName>
        <fullName evidence="35">ST3Gal II</fullName>
    </alternativeName>
    <alternativeName>
        <fullName evidence="23">ST3GalA.1</fullName>
    </alternativeName>
    <alternativeName>
        <fullName evidence="36">ST3GalA.2</fullName>
    </alternativeName>
    <alternativeName>
        <fullName evidence="21">ST3O</fullName>
    </alternativeName>
    <alternativeName>
        <fullName evidence="25">Sialyltransferase 4A</fullName>
    </alternativeName>
    <alternativeName>
        <fullName evidence="37">Sialyltransferase 4B</fullName>
    </alternativeName>
</protein>
<feature type="binding site" evidence="38">
    <location>
        <position position="155"/>
    </location>
    <ligand>
        <name>substrate</name>
    </ligand>
</feature>
<feature type="binding site" evidence="38">
    <location>
        <position position="252"/>
    </location>
    <ligand>
        <name>substrate</name>
    </ligand>
</feature>
<evidence type="ECO:0000256" key="16">
    <source>
        <dbReference type="ARBA" id="ARBA00023180"/>
    </source>
</evidence>
<dbReference type="Gene3D" id="3.90.1480.20">
    <property type="entry name" value="Glycosyl transferase family 29"/>
    <property type="match status" value="1"/>
</dbReference>
<evidence type="ECO:0000256" key="20">
    <source>
        <dbReference type="ARBA" id="ARBA00040101"/>
    </source>
</evidence>
<feature type="binding site" evidence="38">
    <location>
        <position position="302"/>
    </location>
    <ligand>
        <name>substrate</name>
    </ligand>
</feature>
<evidence type="ECO:0000256" key="10">
    <source>
        <dbReference type="ARBA" id="ARBA00022968"/>
    </source>
</evidence>
<evidence type="ECO:0000256" key="34">
    <source>
        <dbReference type="ARBA" id="ARBA00072809"/>
    </source>
</evidence>
<evidence type="ECO:0000256" key="24">
    <source>
        <dbReference type="ARBA" id="ARBA00042448"/>
    </source>
</evidence>
<evidence type="ECO:0000256" key="32">
    <source>
        <dbReference type="ARBA" id="ARBA00052027"/>
    </source>
</evidence>
<dbReference type="AlphaFoldDB" id="A0A8T0B7E2"/>
<accession>A0A8T0B7E2</accession>
<organism evidence="40 41">
    <name type="scientific">Silurus meridionalis</name>
    <name type="common">Southern catfish</name>
    <name type="synonym">Silurus soldatovi meridionalis</name>
    <dbReference type="NCBI Taxonomy" id="175797"/>
    <lineage>
        <taxon>Eukaryota</taxon>
        <taxon>Metazoa</taxon>
        <taxon>Chordata</taxon>
        <taxon>Craniata</taxon>
        <taxon>Vertebrata</taxon>
        <taxon>Euteleostomi</taxon>
        <taxon>Actinopterygii</taxon>
        <taxon>Neopterygii</taxon>
        <taxon>Teleostei</taxon>
        <taxon>Ostariophysi</taxon>
        <taxon>Siluriformes</taxon>
        <taxon>Siluridae</taxon>
        <taxon>Silurus</taxon>
    </lineage>
</organism>
<evidence type="ECO:0000256" key="2">
    <source>
        <dbReference type="ARBA" id="ARBA00004613"/>
    </source>
</evidence>
<evidence type="ECO:0000256" key="28">
    <source>
        <dbReference type="ARBA" id="ARBA00043673"/>
    </source>
</evidence>
<evidence type="ECO:0000256" key="37">
    <source>
        <dbReference type="ARBA" id="ARBA00082805"/>
    </source>
</evidence>
<comment type="catalytic activity">
    <reaction evidence="30">
        <text>a ganglioside GA1 + CMP-N-acetyl-beta-neuraminate = a ganglioside GM1b + CMP + H(+)</text>
        <dbReference type="Rhea" id="RHEA:48244"/>
        <dbReference type="ChEBI" id="CHEBI:15378"/>
        <dbReference type="ChEBI" id="CHEBI:57812"/>
        <dbReference type="ChEBI" id="CHEBI:60377"/>
        <dbReference type="ChEBI" id="CHEBI:88069"/>
        <dbReference type="ChEBI" id="CHEBI:90151"/>
    </reaction>
    <physiologicalReaction direction="left-to-right" evidence="30">
        <dbReference type="Rhea" id="RHEA:48245"/>
    </physiologicalReaction>
</comment>
<keyword evidence="15" id="KW-1015">Disulfide bond</keyword>
<feature type="binding site" evidence="38">
    <location>
        <position position="91"/>
    </location>
    <ligand>
        <name>substrate</name>
    </ligand>
</feature>
<comment type="catalytic activity">
    <reaction evidence="31">
        <text>ganglioside GM1 (d18:1(4E)/18:0) + CMP-N-acetyl-beta-neuraminate = ganglioside GD1a (18:1(4E)/18:0) + CMP + H(+)</text>
        <dbReference type="Rhea" id="RHEA:48248"/>
        <dbReference type="ChEBI" id="CHEBI:15378"/>
        <dbReference type="ChEBI" id="CHEBI:57812"/>
        <dbReference type="ChEBI" id="CHEBI:60377"/>
        <dbReference type="ChEBI" id="CHEBI:73110"/>
        <dbReference type="ChEBI" id="CHEBI:90153"/>
    </reaction>
    <physiologicalReaction direction="left-to-right" evidence="31">
        <dbReference type="Rhea" id="RHEA:48249"/>
    </physiologicalReaction>
</comment>
<comment type="catalytic activity">
    <reaction evidence="29">
        <text>a ganglioside GM1 (d18:1(4E)) + CMP-N-acetyl-beta-neuraminate = a ganglioside GD1a (d18:1(4E)) + CMP + H(+)</text>
        <dbReference type="Rhea" id="RHEA:18021"/>
        <dbReference type="ChEBI" id="CHEBI:15378"/>
        <dbReference type="ChEBI" id="CHEBI:57812"/>
        <dbReference type="ChEBI" id="CHEBI:60377"/>
        <dbReference type="ChEBI" id="CHEBI:77709"/>
        <dbReference type="ChEBI" id="CHEBI:78445"/>
        <dbReference type="EC" id="2.4.3.2"/>
    </reaction>
    <physiologicalReaction direction="left-to-right" evidence="29">
        <dbReference type="Rhea" id="RHEA:18022"/>
    </physiologicalReaction>
</comment>
<feature type="disulfide bond" evidence="39">
    <location>
        <begin position="127"/>
        <end position="267"/>
    </location>
</feature>
<keyword evidence="9" id="KW-0812">Transmembrane</keyword>
<keyword evidence="11" id="KW-1133">Transmembrane helix</keyword>
<evidence type="ECO:0000256" key="13">
    <source>
        <dbReference type="ARBA" id="ARBA00023098"/>
    </source>
</evidence>
<evidence type="ECO:0000256" key="9">
    <source>
        <dbReference type="ARBA" id="ARBA00022692"/>
    </source>
</evidence>
<evidence type="ECO:0000256" key="17">
    <source>
        <dbReference type="ARBA" id="ARBA00036292"/>
    </source>
</evidence>
<dbReference type="GO" id="GO:0006629">
    <property type="term" value="P:lipid metabolic process"/>
    <property type="evidence" value="ECO:0007669"/>
    <property type="project" value="UniProtKB-KW"/>
</dbReference>
<dbReference type="EC" id="2.4.3.2" evidence="18"/>
<evidence type="ECO:0000256" key="35">
    <source>
        <dbReference type="ARBA" id="ARBA00081228"/>
    </source>
</evidence>
<comment type="subcellular location">
    <subcellularLocation>
        <location evidence="1">Golgi apparatus</location>
        <location evidence="1">Golgi stack membrane</location>
        <topology evidence="1">Single-pass type II membrane protein</topology>
    </subcellularLocation>
    <subcellularLocation>
        <location evidence="2">Secreted</location>
    </subcellularLocation>
</comment>
<dbReference type="GO" id="GO:0047288">
    <property type="term" value="F:beta-D-galactosyl-(1-&gt;3)-N-acetyl-beta-D-galactosaminide alpha-2,3- sialyltransferase"/>
    <property type="evidence" value="ECO:0007669"/>
    <property type="project" value="UniProtKB-EC"/>
</dbReference>
<evidence type="ECO:0000256" key="22">
    <source>
        <dbReference type="ARBA" id="ARBA00041997"/>
    </source>
</evidence>
<evidence type="ECO:0000256" key="8">
    <source>
        <dbReference type="ARBA" id="ARBA00022679"/>
    </source>
</evidence>